<proteinExistence type="predicted"/>
<dbReference type="eggNOG" id="COG2253">
    <property type="taxonomic scope" value="Bacteria"/>
</dbReference>
<accession>A0A1U9YZK1</accession>
<gene>
    <name evidence="1" type="ORF">Mame_01512</name>
</gene>
<dbReference type="Pfam" id="PF08843">
    <property type="entry name" value="AbiEii"/>
    <property type="match status" value="1"/>
</dbReference>
<keyword evidence="2" id="KW-1185">Reference proteome</keyword>
<dbReference type="OrthoDB" id="1550603at2"/>
<dbReference type="AlphaFoldDB" id="A0A1U9YZK1"/>
<dbReference type="KEGG" id="mmed:Mame_01512"/>
<organism evidence="1 2">
    <name type="scientific">Martelella mediterranea DSM 17316</name>
    <dbReference type="NCBI Taxonomy" id="1122214"/>
    <lineage>
        <taxon>Bacteria</taxon>
        <taxon>Pseudomonadati</taxon>
        <taxon>Pseudomonadota</taxon>
        <taxon>Alphaproteobacteria</taxon>
        <taxon>Hyphomicrobiales</taxon>
        <taxon>Aurantimonadaceae</taxon>
        <taxon>Martelella</taxon>
    </lineage>
</organism>
<dbReference type="Gene3D" id="3.10.450.620">
    <property type="entry name" value="JHP933, nucleotidyltransferase-like core domain"/>
    <property type="match status" value="1"/>
</dbReference>
<evidence type="ECO:0008006" key="3">
    <source>
        <dbReference type="Google" id="ProtNLM"/>
    </source>
</evidence>
<protein>
    <recommendedName>
        <fullName evidence="3">Nucleotidyl transferase AbiEii/AbiGii toxin family protein</fullName>
    </recommendedName>
</protein>
<reference evidence="1 2" key="1">
    <citation type="submission" date="2017-03" db="EMBL/GenBank/DDBJ databases">
        <title>Foreign affairs: Plasmid Transfer between Roseobacters and Rhizobia.</title>
        <authorList>
            <person name="Bartling P."/>
            <person name="Bunk B."/>
            <person name="Overmann J."/>
            <person name="Brinkmann H."/>
            <person name="Petersen J."/>
        </authorList>
    </citation>
    <scope>NUCLEOTIDE SEQUENCE [LARGE SCALE GENOMIC DNA]</scope>
    <source>
        <strain evidence="1 2">MACL11</strain>
    </source>
</reference>
<dbReference type="STRING" id="1122214.Mame_01512"/>
<evidence type="ECO:0000313" key="1">
    <source>
        <dbReference type="EMBL" id="AQZ50865.1"/>
    </source>
</evidence>
<evidence type="ECO:0000313" key="2">
    <source>
        <dbReference type="Proteomes" id="UP000191135"/>
    </source>
</evidence>
<sequence length="307" mass="34583">MPFRDQYQAQVRLLMRLIPIVAREACFALKGGTAINLFVRNLPRLSVDIDLMYLPVNDRPEALADIDAAMKRIRAAALAELPGARVTENVHDDAILRLLVMAEGTQVKIEVSPVLRGVVHEPSTIPVTEAVEEAFGFAETSVVSFEDLFAGKLVAALDRQHPRDLFDVRGLLAHEGLSDDLREAFIVYLLSHNRPMGEVLSGRVKDLANEYRNGFEGMTEEVVAIDELIETQHEMIEVLIGGMPDHHREFLIGFERGEPDWSFLKIGHVAELPAIRWRQRNLDKLKPEQRSALVELLQSSLERRAQK</sequence>
<dbReference type="RefSeq" id="WP_018067837.1">
    <property type="nucleotide sequence ID" value="NZ_AQWH01000062.1"/>
</dbReference>
<dbReference type="EMBL" id="CP020330">
    <property type="protein sequence ID" value="AQZ50865.1"/>
    <property type="molecule type" value="Genomic_DNA"/>
</dbReference>
<dbReference type="InterPro" id="IPR014942">
    <property type="entry name" value="AbiEii"/>
</dbReference>
<name>A0A1U9YZK1_9HYPH</name>
<dbReference type="Proteomes" id="UP000191135">
    <property type="component" value="Chromosome"/>
</dbReference>